<keyword evidence="4" id="KW-0904">Protein phosphatase</keyword>
<dbReference type="AlphaFoldDB" id="A0A3N5AZR4"/>
<evidence type="ECO:0000256" key="3">
    <source>
        <dbReference type="ARBA" id="ARBA00022801"/>
    </source>
</evidence>
<dbReference type="EC" id="3.1.3.48" evidence="2"/>
<dbReference type="Proteomes" id="UP000276443">
    <property type="component" value="Unassembled WGS sequence"/>
</dbReference>
<gene>
    <name evidence="8" type="ORF">EDC24_2541</name>
</gene>
<name>A0A3N5AZR4_9BACI</name>
<evidence type="ECO:0000256" key="1">
    <source>
        <dbReference type="ARBA" id="ARBA00011063"/>
    </source>
</evidence>
<keyword evidence="3" id="KW-0378">Hydrolase</keyword>
<evidence type="ECO:0000256" key="5">
    <source>
        <dbReference type="ARBA" id="ARBA00051722"/>
    </source>
</evidence>
<dbReference type="SUPFAM" id="SSF52788">
    <property type="entry name" value="Phosphotyrosine protein phosphatases I"/>
    <property type="match status" value="1"/>
</dbReference>
<dbReference type="Gene3D" id="3.40.50.2300">
    <property type="match status" value="1"/>
</dbReference>
<protein>
    <recommendedName>
        <fullName evidence="2">protein-tyrosine-phosphatase</fullName>
        <ecNumber evidence="2">3.1.3.48</ecNumber>
    </recommendedName>
</protein>
<dbReference type="PRINTS" id="PR00719">
    <property type="entry name" value="LMWPTPASE"/>
</dbReference>
<dbReference type="CDD" id="cd16343">
    <property type="entry name" value="LMWPTP"/>
    <property type="match status" value="1"/>
</dbReference>
<dbReference type="GO" id="GO:0004725">
    <property type="term" value="F:protein tyrosine phosphatase activity"/>
    <property type="evidence" value="ECO:0007669"/>
    <property type="project" value="UniProtKB-EC"/>
</dbReference>
<accession>A0A3N5AZR4</accession>
<sequence>MVKVLFVCLGNICRSPMAEAAFSHLITDKKLDDQFVIDSAGVSNYHVGEPPHEGTLKKLKEHHINANGLTARQFETTDFEHFDYIIAMDDDNIETLNKLMENQEVVVKKLLEYLPDEAADNVPDPFFTGDFDETYDLVSRACKNLLDDIRVNHDI</sequence>
<evidence type="ECO:0000259" key="7">
    <source>
        <dbReference type="SMART" id="SM00226"/>
    </source>
</evidence>
<dbReference type="FunFam" id="3.40.50.2300:FF:000113">
    <property type="entry name" value="Low molecular weight protein-tyrosine-phosphatase"/>
    <property type="match status" value="1"/>
</dbReference>
<dbReference type="EMBL" id="RKRF01000012">
    <property type="protein sequence ID" value="RPF50574.1"/>
    <property type="molecule type" value="Genomic_DNA"/>
</dbReference>
<dbReference type="InterPro" id="IPR050438">
    <property type="entry name" value="LMW_PTPase"/>
</dbReference>
<proteinExistence type="inferred from homology"/>
<dbReference type="OrthoDB" id="9784339at2"/>
<dbReference type="PANTHER" id="PTHR11717">
    <property type="entry name" value="LOW MOLECULAR WEIGHT PROTEIN TYROSINE PHOSPHATASE"/>
    <property type="match status" value="1"/>
</dbReference>
<organism evidence="8 9">
    <name type="scientific">Aquisalibacillus elongatus</name>
    <dbReference type="NCBI Taxonomy" id="485577"/>
    <lineage>
        <taxon>Bacteria</taxon>
        <taxon>Bacillati</taxon>
        <taxon>Bacillota</taxon>
        <taxon>Bacilli</taxon>
        <taxon>Bacillales</taxon>
        <taxon>Bacillaceae</taxon>
        <taxon>Aquisalibacillus</taxon>
    </lineage>
</organism>
<dbReference type="SMART" id="SM00226">
    <property type="entry name" value="LMWPc"/>
    <property type="match status" value="1"/>
</dbReference>
<feature type="active site" description="Nucleophile" evidence="6">
    <location>
        <position position="8"/>
    </location>
</feature>
<feature type="active site" description="Proton donor" evidence="6">
    <location>
        <position position="124"/>
    </location>
</feature>
<feature type="domain" description="Phosphotyrosine protein phosphatase I" evidence="7">
    <location>
        <begin position="2"/>
        <end position="148"/>
    </location>
</feature>
<evidence type="ECO:0000256" key="6">
    <source>
        <dbReference type="PIRSR" id="PIRSR617867-1"/>
    </source>
</evidence>
<comment type="catalytic activity">
    <reaction evidence="5">
        <text>O-phospho-L-tyrosyl-[protein] + H2O = L-tyrosyl-[protein] + phosphate</text>
        <dbReference type="Rhea" id="RHEA:10684"/>
        <dbReference type="Rhea" id="RHEA-COMP:10136"/>
        <dbReference type="Rhea" id="RHEA-COMP:20101"/>
        <dbReference type="ChEBI" id="CHEBI:15377"/>
        <dbReference type="ChEBI" id="CHEBI:43474"/>
        <dbReference type="ChEBI" id="CHEBI:46858"/>
        <dbReference type="ChEBI" id="CHEBI:61978"/>
        <dbReference type="EC" id="3.1.3.48"/>
    </reaction>
</comment>
<evidence type="ECO:0000256" key="4">
    <source>
        <dbReference type="ARBA" id="ARBA00022912"/>
    </source>
</evidence>
<evidence type="ECO:0000313" key="9">
    <source>
        <dbReference type="Proteomes" id="UP000276443"/>
    </source>
</evidence>
<comment type="caution">
    <text evidence="8">The sequence shown here is derived from an EMBL/GenBank/DDBJ whole genome shotgun (WGS) entry which is preliminary data.</text>
</comment>
<comment type="similarity">
    <text evidence="1">Belongs to the low molecular weight phosphotyrosine protein phosphatase family.</text>
</comment>
<dbReference type="Pfam" id="PF01451">
    <property type="entry name" value="LMWPc"/>
    <property type="match status" value="1"/>
</dbReference>
<dbReference type="InterPro" id="IPR036196">
    <property type="entry name" value="Ptyr_pPase_sf"/>
</dbReference>
<feature type="active site" evidence="6">
    <location>
        <position position="14"/>
    </location>
</feature>
<dbReference type="PANTHER" id="PTHR11717:SF7">
    <property type="entry name" value="LOW MOLECULAR WEIGHT PHOSPHOTYROSINE PROTEIN PHOSPHATASE"/>
    <property type="match status" value="1"/>
</dbReference>
<evidence type="ECO:0000256" key="2">
    <source>
        <dbReference type="ARBA" id="ARBA00013064"/>
    </source>
</evidence>
<keyword evidence="9" id="KW-1185">Reference proteome</keyword>
<dbReference type="InterPro" id="IPR023485">
    <property type="entry name" value="Ptyr_pPase"/>
</dbReference>
<dbReference type="InterPro" id="IPR017867">
    <property type="entry name" value="Tyr_phospatase_low_mol_wt"/>
</dbReference>
<evidence type="ECO:0000313" key="8">
    <source>
        <dbReference type="EMBL" id="RPF50574.1"/>
    </source>
</evidence>
<reference evidence="8 9" key="1">
    <citation type="submission" date="2018-11" db="EMBL/GenBank/DDBJ databases">
        <title>Genomic Encyclopedia of Type Strains, Phase IV (KMG-IV): sequencing the most valuable type-strain genomes for metagenomic binning, comparative biology and taxonomic classification.</title>
        <authorList>
            <person name="Goeker M."/>
        </authorList>
    </citation>
    <scope>NUCLEOTIDE SEQUENCE [LARGE SCALE GENOMIC DNA]</scope>
    <source>
        <strain evidence="8 9">DSM 18090</strain>
    </source>
</reference>